<dbReference type="InterPro" id="IPR029058">
    <property type="entry name" value="AB_hydrolase_fold"/>
</dbReference>
<dbReference type="RefSeq" id="WP_212976666.1">
    <property type="nucleotide sequence ID" value="NZ_AP025343.1"/>
</dbReference>
<dbReference type="SUPFAM" id="SSF53474">
    <property type="entry name" value="alpha/beta-Hydrolases"/>
    <property type="match status" value="1"/>
</dbReference>
<protein>
    <recommendedName>
        <fullName evidence="3">Alpha/beta hydrolase</fullName>
    </recommendedName>
</protein>
<keyword evidence="2" id="KW-1185">Reference proteome</keyword>
<evidence type="ECO:0000313" key="2">
    <source>
        <dbReference type="Proteomes" id="UP000682811"/>
    </source>
</evidence>
<organism evidence="1 2">
    <name type="scientific">Paenibacillus azoreducens</name>
    <dbReference type="NCBI Taxonomy" id="116718"/>
    <lineage>
        <taxon>Bacteria</taxon>
        <taxon>Bacillati</taxon>
        <taxon>Bacillota</taxon>
        <taxon>Bacilli</taxon>
        <taxon>Bacillales</taxon>
        <taxon>Paenibacillaceae</taxon>
        <taxon>Paenibacillus</taxon>
    </lineage>
</organism>
<proteinExistence type="predicted"/>
<dbReference type="EMBL" id="BORT01000001">
    <property type="protein sequence ID" value="GIO45501.1"/>
    <property type="molecule type" value="Genomic_DNA"/>
</dbReference>
<accession>A0A919Y5V8</accession>
<evidence type="ECO:0008006" key="3">
    <source>
        <dbReference type="Google" id="ProtNLM"/>
    </source>
</evidence>
<gene>
    <name evidence="1" type="ORF">J34TS1_02660</name>
</gene>
<name>A0A919Y5V8_9BACL</name>
<dbReference type="AlphaFoldDB" id="A0A919Y5V8"/>
<comment type="caution">
    <text evidence="1">The sequence shown here is derived from an EMBL/GenBank/DDBJ whole genome shotgun (WGS) entry which is preliminary data.</text>
</comment>
<sequence length="287" mass="32036">MIQVELHDGNSIDVMIRGEGPALLLPVNPIPMEGAQAEEMRKWGADPALGYTLIQALGAKYRVVAFDYEGHVLQAPKPDTLTPDNIASDFLSIADAAGLEHFAYYGYSWLALSGFQLAIRTERLAALVMGGFPPINGPYEQMLKVTEATHRMSVDAQNQNQNNPNPEKQTGEDIDWSNVEVSMNEKQTRQFATLYRHLRQFDDRQAQARLTCPRLCFAGSEGKIAYGEKWGNVLVDIASPLIHQEEELRQAGWDVRVLDGLDHTGAMQAKYVLPILMPWLDVNLSEQ</sequence>
<reference evidence="1 2" key="1">
    <citation type="submission" date="2021-03" db="EMBL/GenBank/DDBJ databases">
        <title>Antimicrobial resistance genes in bacteria isolated from Japanese honey, and their potential for conferring macrolide and lincosamide resistance in the American foulbrood pathogen Paenibacillus larvae.</title>
        <authorList>
            <person name="Okamoto M."/>
            <person name="Kumagai M."/>
            <person name="Kanamori H."/>
            <person name="Takamatsu D."/>
        </authorList>
    </citation>
    <scope>NUCLEOTIDE SEQUENCE [LARGE SCALE GENOMIC DNA]</scope>
    <source>
        <strain evidence="1 2">J34TS1</strain>
    </source>
</reference>
<dbReference type="Proteomes" id="UP000682811">
    <property type="component" value="Unassembled WGS sequence"/>
</dbReference>
<dbReference type="Gene3D" id="3.40.50.1820">
    <property type="entry name" value="alpha/beta hydrolase"/>
    <property type="match status" value="1"/>
</dbReference>
<evidence type="ECO:0000313" key="1">
    <source>
        <dbReference type="EMBL" id="GIO45501.1"/>
    </source>
</evidence>